<dbReference type="EMBL" id="CAJHIS010000001">
    <property type="protein sequence ID" value="CAD6490918.1"/>
    <property type="molecule type" value="Genomic_DNA"/>
</dbReference>
<feature type="binding site" evidence="11">
    <location>
        <position position="202"/>
    </location>
    <ligand>
        <name>Zn(2+)</name>
        <dbReference type="ChEBI" id="CHEBI:29105"/>
    </ligand>
</feature>
<dbReference type="Pfam" id="PF06508">
    <property type="entry name" value="QueC"/>
    <property type="match status" value="1"/>
</dbReference>
<dbReference type="GO" id="GO:0016879">
    <property type="term" value="F:ligase activity, forming carbon-nitrogen bonds"/>
    <property type="evidence" value="ECO:0007669"/>
    <property type="project" value="UniProtKB-UniRule"/>
</dbReference>
<feature type="binding site" evidence="11">
    <location>
        <position position="194"/>
    </location>
    <ligand>
        <name>Zn(2+)</name>
        <dbReference type="ChEBI" id="CHEBI:29105"/>
    </ligand>
</feature>
<protein>
    <recommendedName>
        <fullName evidence="9 11">7-cyano-7-deazaguanine synthase</fullName>
        <ecNumber evidence="9 11">6.3.4.20</ecNumber>
    </recommendedName>
    <alternativeName>
        <fullName evidence="11">7-cyano-7-carbaguanine synthase</fullName>
    </alternativeName>
    <alternativeName>
        <fullName evidence="11">Archaeosine biosynthesis protein QueC</fullName>
    </alternativeName>
    <alternativeName>
        <fullName evidence="11">PreQ(0) synthase</fullName>
    </alternativeName>
</protein>
<accession>A0A811T4T3</accession>
<keyword evidence="5 11" id="KW-0862">Zinc</keyword>
<dbReference type="SUPFAM" id="SSF52402">
    <property type="entry name" value="Adenine nucleotide alpha hydrolases-like"/>
    <property type="match status" value="1"/>
</dbReference>
<evidence type="ECO:0000256" key="2">
    <source>
        <dbReference type="ARBA" id="ARBA00022598"/>
    </source>
</evidence>
<gene>
    <name evidence="11 12" type="primary">queC</name>
    <name evidence="12" type="ORF">EMLJLAPB_00042</name>
</gene>
<comment type="catalytic activity">
    <reaction evidence="10 11">
        <text>7-carboxy-7-carbaguanine + NH4(+) + 2 ATP = 7-cyano-7-carbaguanine + 2 AMP + 2 diphosphate + 2 H(+)</text>
        <dbReference type="Rhea" id="RHEA:27982"/>
        <dbReference type="ChEBI" id="CHEBI:15378"/>
        <dbReference type="ChEBI" id="CHEBI:28938"/>
        <dbReference type="ChEBI" id="CHEBI:30616"/>
        <dbReference type="ChEBI" id="CHEBI:33019"/>
        <dbReference type="ChEBI" id="CHEBI:45075"/>
        <dbReference type="ChEBI" id="CHEBI:61036"/>
        <dbReference type="ChEBI" id="CHEBI:456215"/>
        <dbReference type="EC" id="6.3.4.20"/>
    </reaction>
</comment>
<keyword evidence="3 11" id="KW-0479">Metal-binding</keyword>
<evidence type="ECO:0000256" key="4">
    <source>
        <dbReference type="ARBA" id="ARBA00022741"/>
    </source>
</evidence>
<dbReference type="PANTHER" id="PTHR42914:SF1">
    <property type="entry name" value="7-CYANO-7-DEAZAGUANINE SYNTHASE"/>
    <property type="match status" value="1"/>
</dbReference>
<feature type="binding site" evidence="11">
    <location>
        <position position="205"/>
    </location>
    <ligand>
        <name>Zn(2+)</name>
        <dbReference type="ChEBI" id="CHEBI:29105"/>
    </ligand>
</feature>
<evidence type="ECO:0000256" key="6">
    <source>
        <dbReference type="ARBA" id="ARBA00022840"/>
    </source>
</evidence>
<proteinExistence type="inferred from homology"/>
<evidence type="ECO:0000313" key="12">
    <source>
        <dbReference type="EMBL" id="CAD6490918.1"/>
    </source>
</evidence>
<evidence type="ECO:0000313" key="13">
    <source>
        <dbReference type="Proteomes" id="UP000634805"/>
    </source>
</evidence>
<dbReference type="Proteomes" id="UP000634805">
    <property type="component" value="Unassembled WGS sequence"/>
</dbReference>
<feature type="binding site" evidence="11">
    <location>
        <position position="208"/>
    </location>
    <ligand>
        <name>Zn(2+)</name>
        <dbReference type="ChEBI" id="CHEBI:29105"/>
    </ligand>
</feature>
<sequence>MTNNAVVLLSSGMDSVVAFKKAFDEFDELLCLTFDYGQRACRHELKYSAKIAAHYGVSQQVIKLPWLAEFDSALTATNMDVPTINSADELDNSSIIFKTAEAVWVPARNMVFLSIAASFAENYGYGTIITGFDSEEAFTFPDNSTRFVELFNKALEYGTLNHPIVYAPLQSLSKVGIVKLGMSIDAPFQWSWSCYNEKALPCGVCESCMRRKRAFDEAGFPDPFTTLRD</sequence>
<comment type="pathway">
    <text evidence="1 11">Purine metabolism; 7-cyano-7-deazaguanine biosynthesis.</text>
</comment>
<evidence type="ECO:0000256" key="5">
    <source>
        <dbReference type="ARBA" id="ARBA00022833"/>
    </source>
</evidence>
<keyword evidence="6 11" id="KW-0067">ATP-binding</keyword>
<evidence type="ECO:0000256" key="11">
    <source>
        <dbReference type="HAMAP-Rule" id="MF_01633"/>
    </source>
</evidence>
<dbReference type="Gene3D" id="3.40.50.620">
    <property type="entry name" value="HUPs"/>
    <property type="match status" value="1"/>
</dbReference>
<name>A0A811T4T3_9EURY</name>
<evidence type="ECO:0000256" key="10">
    <source>
        <dbReference type="ARBA" id="ARBA00047890"/>
    </source>
</evidence>
<comment type="function">
    <text evidence="7 11">Catalyzes the ATP-dependent conversion of 7-carboxy-7-deazaguanine (CDG) to 7-cyano-7-deazaguanine (preQ(0)).</text>
</comment>
<evidence type="ECO:0000256" key="3">
    <source>
        <dbReference type="ARBA" id="ARBA00022723"/>
    </source>
</evidence>
<comment type="cofactor">
    <cofactor evidence="11">
        <name>Zn(2+)</name>
        <dbReference type="ChEBI" id="CHEBI:29105"/>
    </cofactor>
    <text evidence="11">Binds 1 zinc ion per subunit.</text>
</comment>
<comment type="similarity">
    <text evidence="8 11">Belongs to the QueC family.</text>
</comment>
<dbReference type="InterPro" id="IPR018317">
    <property type="entry name" value="QueC"/>
</dbReference>
<feature type="binding site" evidence="11">
    <location>
        <begin position="9"/>
        <end position="19"/>
    </location>
    <ligand>
        <name>ATP</name>
        <dbReference type="ChEBI" id="CHEBI:30616"/>
    </ligand>
</feature>
<evidence type="ECO:0000256" key="8">
    <source>
        <dbReference type="ARBA" id="ARBA00037993"/>
    </source>
</evidence>
<dbReference type="AlphaFoldDB" id="A0A811T4T3"/>
<dbReference type="PIRSF" id="PIRSF006293">
    <property type="entry name" value="ExsB"/>
    <property type="match status" value="1"/>
</dbReference>
<evidence type="ECO:0000256" key="9">
    <source>
        <dbReference type="ARBA" id="ARBA00039149"/>
    </source>
</evidence>
<dbReference type="NCBIfam" id="TIGR00364">
    <property type="entry name" value="7-cyano-7-deazaguanine synthase QueC"/>
    <property type="match status" value="1"/>
</dbReference>
<evidence type="ECO:0000256" key="7">
    <source>
        <dbReference type="ARBA" id="ARBA00037768"/>
    </source>
</evidence>
<dbReference type="CDD" id="cd01995">
    <property type="entry name" value="QueC-like"/>
    <property type="match status" value="1"/>
</dbReference>
<dbReference type="GO" id="GO:0005524">
    <property type="term" value="F:ATP binding"/>
    <property type="evidence" value="ECO:0007669"/>
    <property type="project" value="UniProtKB-UniRule"/>
</dbReference>
<dbReference type="PANTHER" id="PTHR42914">
    <property type="entry name" value="7-CYANO-7-DEAZAGUANINE SYNTHASE"/>
    <property type="match status" value="1"/>
</dbReference>
<dbReference type="GO" id="GO:0008270">
    <property type="term" value="F:zinc ion binding"/>
    <property type="evidence" value="ECO:0007669"/>
    <property type="project" value="UniProtKB-UniRule"/>
</dbReference>
<keyword evidence="4 11" id="KW-0547">Nucleotide-binding</keyword>
<organism evidence="12 13">
    <name type="scientific">Candidatus Argoarchaeum ethanivorans</name>
    <dbReference type="NCBI Taxonomy" id="2608793"/>
    <lineage>
        <taxon>Archaea</taxon>
        <taxon>Methanobacteriati</taxon>
        <taxon>Methanobacteriota</taxon>
        <taxon>Stenosarchaea group</taxon>
        <taxon>Methanomicrobia</taxon>
        <taxon>Methanosarcinales</taxon>
        <taxon>Methanosarcinales incertae sedis</taxon>
        <taxon>GOM Arc I cluster</taxon>
        <taxon>Candidatus Argoarchaeum</taxon>
    </lineage>
</organism>
<evidence type="ECO:0000256" key="1">
    <source>
        <dbReference type="ARBA" id="ARBA00005061"/>
    </source>
</evidence>
<reference evidence="12" key="1">
    <citation type="submission" date="2020-10" db="EMBL/GenBank/DDBJ databases">
        <authorList>
            <person name="Hahn C.J."/>
            <person name="Laso-Perez R."/>
            <person name="Vulcano F."/>
            <person name="Vaziourakis K.-M."/>
            <person name="Stokke R."/>
            <person name="Steen I.H."/>
            <person name="Teske A."/>
            <person name="Boetius A."/>
            <person name="Liebeke M."/>
            <person name="Amann R."/>
            <person name="Knittel K."/>
        </authorList>
    </citation>
    <scope>NUCLEOTIDE SEQUENCE</scope>
    <source>
        <strain evidence="12">Gfbio:e3339647-f889-4370-9287-4fb5cb688e4c:AG392D22_GoMArc1</strain>
    </source>
</reference>
<dbReference type="InterPro" id="IPR014729">
    <property type="entry name" value="Rossmann-like_a/b/a_fold"/>
</dbReference>
<comment type="caution">
    <text evidence="12">The sequence shown here is derived from an EMBL/GenBank/DDBJ whole genome shotgun (WGS) entry which is preliminary data.</text>
</comment>
<dbReference type="UniPathway" id="UPA00391"/>
<keyword evidence="2 11" id="KW-0436">Ligase</keyword>
<dbReference type="EC" id="6.3.4.20" evidence="9 11"/>
<dbReference type="HAMAP" id="MF_01633">
    <property type="entry name" value="QueC"/>
    <property type="match status" value="1"/>
</dbReference>